<feature type="domain" description="DJ-1/PfpI" evidence="4">
    <location>
        <begin position="30"/>
        <end position="222"/>
    </location>
</feature>
<keyword evidence="6" id="KW-1185">Reference proteome</keyword>
<evidence type="ECO:0000259" key="4">
    <source>
        <dbReference type="Pfam" id="PF01965"/>
    </source>
</evidence>
<protein>
    <recommendedName>
        <fullName evidence="4">DJ-1/PfpI domain-containing protein</fullName>
    </recommendedName>
</protein>
<dbReference type="PANTHER" id="PTHR48094:SF11">
    <property type="entry name" value="GLUTATHIONE-INDEPENDENT GLYOXALASE HSP31-RELATED"/>
    <property type="match status" value="1"/>
</dbReference>
<evidence type="ECO:0000313" key="6">
    <source>
        <dbReference type="Proteomes" id="UP001186944"/>
    </source>
</evidence>
<proteinExistence type="inferred from homology"/>
<dbReference type="Gene3D" id="3.40.50.880">
    <property type="match status" value="1"/>
</dbReference>
<dbReference type="GO" id="GO:0019172">
    <property type="term" value="F:glyoxalase III activity"/>
    <property type="evidence" value="ECO:0007669"/>
    <property type="project" value="TreeGrafter"/>
</dbReference>
<dbReference type="InterPro" id="IPR050325">
    <property type="entry name" value="Prot/Nucl_acid_deglycase"/>
</dbReference>
<dbReference type="CDD" id="cd03141">
    <property type="entry name" value="GATase1_Hsp31_like"/>
    <property type="match status" value="1"/>
</dbReference>
<evidence type="ECO:0000256" key="2">
    <source>
        <dbReference type="ARBA" id="ARBA00023239"/>
    </source>
</evidence>
<dbReference type="InterPro" id="IPR002818">
    <property type="entry name" value="DJ-1/PfpI"/>
</dbReference>
<dbReference type="GO" id="GO:0005737">
    <property type="term" value="C:cytoplasm"/>
    <property type="evidence" value="ECO:0007669"/>
    <property type="project" value="TreeGrafter"/>
</dbReference>
<dbReference type="SUPFAM" id="SSF52317">
    <property type="entry name" value="Class I glutamine amidotransferase-like"/>
    <property type="match status" value="1"/>
</dbReference>
<dbReference type="EMBL" id="VSWD01000010">
    <property type="protein sequence ID" value="KAK3089523.1"/>
    <property type="molecule type" value="Genomic_DNA"/>
</dbReference>
<dbReference type="GO" id="GO:0019243">
    <property type="term" value="P:methylglyoxal catabolic process to D-lactate via S-lactoyl-glutathione"/>
    <property type="evidence" value="ECO:0007669"/>
    <property type="project" value="TreeGrafter"/>
</dbReference>
<evidence type="ECO:0000256" key="1">
    <source>
        <dbReference type="ARBA" id="ARBA00023016"/>
    </source>
</evidence>
<accession>A0AA88XPS2</accession>
<sequence>MQMATKILIVVTNHGNLGDTDKKTGWYLPEVAHPYHVFKEAGYDVTFVSPKGGRSPMATVKFTEMTTYVNGSEVGQVHELDNTLSPYQINISEYRAIVYAGGHGPMWDVAENIELAQMCTNLYENGGLVAAVCHGAAGLINVKLSNGQNIVKGRTITSFTNSEEAAIALTDVMPFLLETRLKELGANFIADDDFKRNVQLDHRLITGQNPASSKRMAKKLVEILKYS</sequence>
<dbReference type="AlphaFoldDB" id="A0AA88XPS2"/>
<keyword evidence="2" id="KW-0456">Lyase</keyword>
<dbReference type="Proteomes" id="UP001186944">
    <property type="component" value="Unassembled WGS sequence"/>
</dbReference>
<comment type="caution">
    <text evidence="5">The sequence shown here is derived from an EMBL/GenBank/DDBJ whole genome shotgun (WGS) entry which is preliminary data.</text>
</comment>
<gene>
    <name evidence="5" type="ORF">FSP39_004252</name>
</gene>
<evidence type="ECO:0000313" key="5">
    <source>
        <dbReference type="EMBL" id="KAK3089523.1"/>
    </source>
</evidence>
<dbReference type="InterPro" id="IPR029062">
    <property type="entry name" value="Class_I_gatase-like"/>
</dbReference>
<keyword evidence="1" id="KW-0346">Stress response</keyword>
<organism evidence="5 6">
    <name type="scientific">Pinctada imbricata</name>
    <name type="common">Atlantic pearl-oyster</name>
    <name type="synonym">Pinctada martensii</name>
    <dbReference type="NCBI Taxonomy" id="66713"/>
    <lineage>
        <taxon>Eukaryota</taxon>
        <taxon>Metazoa</taxon>
        <taxon>Spiralia</taxon>
        <taxon>Lophotrochozoa</taxon>
        <taxon>Mollusca</taxon>
        <taxon>Bivalvia</taxon>
        <taxon>Autobranchia</taxon>
        <taxon>Pteriomorphia</taxon>
        <taxon>Pterioida</taxon>
        <taxon>Pterioidea</taxon>
        <taxon>Pteriidae</taxon>
        <taxon>Pinctada</taxon>
    </lineage>
</organism>
<dbReference type="PANTHER" id="PTHR48094">
    <property type="entry name" value="PROTEIN/NUCLEIC ACID DEGLYCASE DJ-1-RELATED"/>
    <property type="match status" value="1"/>
</dbReference>
<evidence type="ECO:0000256" key="3">
    <source>
        <dbReference type="ARBA" id="ARBA00038493"/>
    </source>
</evidence>
<reference evidence="5" key="1">
    <citation type="submission" date="2019-08" db="EMBL/GenBank/DDBJ databases">
        <title>The improved chromosome-level genome for the pearl oyster Pinctada fucata martensii using PacBio sequencing and Hi-C.</title>
        <authorList>
            <person name="Zheng Z."/>
        </authorList>
    </citation>
    <scope>NUCLEOTIDE SEQUENCE</scope>
    <source>
        <strain evidence="5">ZZ-2019</strain>
        <tissue evidence="5">Adductor muscle</tissue>
    </source>
</reference>
<name>A0AA88XPS2_PINIB</name>
<comment type="similarity">
    <text evidence="3">Belongs to the peptidase C56 family. HSP31-like subfamily.</text>
</comment>
<dbReference type="Pfam" id="PF01965">
    <property type="entry name" value="DJ-1_PfpI"/>
    <property type="match status" value="1"/>
</dbReference>